<keyword evidence="3" id="KW-0677">Repeat</keyword>
<dbReference type="PROSITE" id="PS00232">
    <property type="entry name" value="CADHERIN_1"/>
    <property type="match status" value="1"/>
</dbReference>
<dbReference type="PANTHER" id="PTHR24028:SF328">
    <property type="entry name" value="CADHERIN-3"/>
    <property type="match status" value="1"/>
</dbReference>
<dbReference type="GO" id="GO:0005509">
    <property type="term" value="F:calcium ion binding"/>
    <property type="evidence" value="ECO:0007669"/>
    <property type="project" value="UniProtKB-UniRule"/>
</dbReference>
<evidence type="ECO:0000313" key="10">
    <source>
        <dbReference type="EMBL" id="VEL25825.1"/>
    </source>
</evidence>
<keyword evidence="5" id="KW-1133">Transmembrane helix</keyword>
<feature type="domain" description="Cadherin" evidence="9">
    <location>
        <begin position="1"/>
        <end position="159"/>
    </location>
</feature>
<dbReference type="GO" id="GO:0007156">
    <property type="term" value="P:homophilic cell adhesion via plasma membrane adhesion molecules"/>
    <property type="evidence" value="ECO:0007669"/>
    <property type="project" value="InterPro"/>
</dbReference>
<proteinExistence type="predicted"/>
<comment type="caution">
    <text evidence="10">The sequence shown here is derived from an EMBL/GenBank/DDBJ whole genome shotgun (WGS) entry which is preliminary data.</text>
</comment>
<evidence type="ECO:0000256" key="6">
    <source>
        <dbReference type="ARBA" id="ARBA00023136"/>
    </source>
</evidence>
<keyword evidence="2" id="KW-0812">Transmembrane</keyword>
<dbReference type="EMBL" id="CAAALY010076465">
    <property type="protein sequence ID" value="VEL25825.1"/>
    <property type="molecule type" value="Genomic_DNA"/>
</dbReference>
<comment type="subcellular location">
    <subcellularLocation>
        <location evidence="1">Membrane</location>
        <topology evidence="1">Single-pass membrane protein</topology>
    </subcellularLocation>
</comment>
<dbReference type="GO" id="GO:0005886">
    <property type="term" value="C:plasma membrane"/>
    <property type="evidence" value="ECO:0007669"/>
    <property type="project" value="InterPro"/>
</dbReference>
<dbReference type="SUPFAM" id="SSF49313">
    <property type="entry name" value="Cadherin-like"/>
    <property type="match status" value="1"/>
</dbReference>
<evidence type="ECO:0000256" key="3">
    <source>
        <dbReference type="ARBA" id="ARBA00022737"/>
    </source>
</evidence>
<keyword evidence="11" id="KW-1185">Reference proteome</keyword>
<evidence type="ECO:0000256" key="1">
    <source>
        <dbReference type="ARBA" id="ARBA00004167"/>
    </source>
</evidence>
<sequence length="202" mass="21965">MSEGSLIGDSVSLTPAHDADAGANSIVRYEMTPQLPEFDLDWGGRKFSSSETDFEETSKMIASMEGSPSSRSAGGSTTHASLSSFIYQPSMSGVSMAAAAAAATARNELRLVIRQQLDREKVPIYLFTLTAFDGGNPPRNGSVQVRVVVTDENDNAPKFDLEKYSVKLKENAKLYSNVVQVGSFENYYFLNNEKKGLRSVSN</sequence>
<dbReference type="PRINTS" id="PR00205">
    <property type="entry name" value="CADHERIN"/>
</dbReference>
<evidence type="ECO:0000259" key="9">
    <source>
        <dbReference type="PROSITE" id="PS50268"/>
    </source>
</evidence>
<dbReference type="InterPro" id="IPR015919">
    <property type="entry name" value="Cadherin-like_sf"/>
</dbReference>
<dbReference type="AlphaFoldDB" id="A0A3S5FEJ8"/>
<keyword evidence="4 8" id="KW-0106">Calcium</keyword>
<keyword evidence="6" id="KW-0472">Membrane</keyword>
<protein>
    <recommendedName>
        <fullName evidence="9">Cadherin domain-containing protein</fullName>
    </recommendedName>
</protein>
<dbReference type="Gene3D" id="2.60.40.60">
    <property type="entry name" value="Cadherins"/>
    <property type="match status" value="2"/>
</dbReference>
<gene>
    <name evidence="10" type="ORF">PXEA_LOCUS19265</name>
</gene>
<dbReference type="InterPro" id="IPR050174">
    <property type="entry name" value="Protocadherin/Cadherin-CA"/>
</dbReference>
<dbReference type="PROSITE" id="PS50268">
    <property type="entry name" value="CADHERIN_2"/>
    <property type="match status" value="1"/>
</dbReference>
<dbReference type="OrthoDB" id="6252479at2759"/>
<evidence type="ECO:0000256" key="7">
    <source>
        <dbReference type="ARBA" id="ARBA00023180"/>
    </source>
</evidence>
<evidence type="ECO:0000256" key="4">
    <source>
        <dbReference type="ARBA" id="ARBA00022837"/>
    </source>
</evidence>
<accession>A0A3S5FEJ8</accession>
<reference evidence="10" key="1">
    <citation type="submission" date="2018-11" db="EMBL/GenBank/DDBJ databases">
        <authorList>
            <consortium name="Pathogen Informatics"/>
        </authorList>
    </citation>
    <scope>NUCLEOTIDE SEQUENCE</scope>
</reference>
<dbReference type="SMART" id="SM00112">
    <property type="entry name" value="CA"/>
    <property type="match status" value="1"/>
</dbReference>
<organism evidence="10 11">
    <name type="scientific">Protopolystoma xenopodis</name>
    <dbReference type="NCBI Taxonomy" id="117903"/>
    <lineage>
        <taxon>Eukaryota</taxon>
        <taxon>Metazoa</taxon>
        <taxon>Spiralia</taxon>
        <taxon>Lophotrochozoa</taxon>
        <taxon>Platyhelminthes</taxon>
        <taxon>Monogenea</taxon>
        <taxon>Polyopisthocotylea</taxon>
        <taxon>Polystomatidea</taxon>
        <taxon>Polystomatidae</taxon>
        <taxon>Protopolystoma</taxon>
    </lineage>
</organism>
<dbReference type="InterPro" id="IPR020894">
    <property type="entry name" value="Cadherin_CS"/>
</dbReference>
<dbReference type="Proteomes" id="UP000784294">
    <property type="component" value="Unassembled WGS sequence"/>
</dbReference>
<name>A0A3S5FEJ8_9PLAT</name>
<dbReference type="CDD" id="cd11304">
    <property type="entry name" value="Cadherin_repeat"/>
    <property type="match status" value="1"/>
</dbReference>
<dbReference type="InterPro" id="IPR002126">
    <property type="entry name" value="Cadherin-like_dom"/>
</dbReference>
<evidence type="ECO:0000256" key="2">
    <source>
        <dbReference type="ARBA" id="ARBA00022692"/>
    </source>
</evidence>
<evidence type="ECO:0000256" key="8">
    <source>
        <dbReference type="PROSITE-ProRule" id="PRU00043"/>
    </source>
</evidence>
<keyword evidence="7" id="KW-0325">Glycoprotein</keyword>
<dbReference type="PANTHER" id="PTHR24028">
    <property type="entry name" value="CADHERIN-87A"/>
    <property type="match status" value="1"/>
</dbReference>
<evidence type="ECO:0000256" key="5">
    <source>
        <dbReference type="ARBA" id="ARBA00022989"/>
    </source>
</evidence>
<evidence type="ECO:0000313" key="11">
    <source>
        <dbReference type="Proteomes" id="UP000784294"/>
    </source>
</evidence>